<keyword evidence="2" id="KW-0456">Lyase</keyword>
<evidence type="ECO:0000313" key="7">
    <source>
        <dbReference type="Proteomes" id="UP000176005"/>
    </source>
</evidence>
<comment type="caution">
    <text evidence="6">The sequence shown here is derived from an EMBL/GenBank/DDBJ whole genome shotgun (WGS) entry which is preliminary data.</text>
</comment>
<dbReference type="RefSeq" id="WP_070014477.1">
    <property type="nucleotide sequence ID" value="NZ_LJGW01000021.1"/>
</dbReference>
<dbReference type="Gene3D" id="3.40.50.880">
    <property type="match status" value="1"/>
</dbReference>
<dbReference type="PATRIC" id="fig|518642.10.peg.4149"/>
<reference evidence="6 7" key="1">
    <citation type="journal article" date="2016" name="Front. Microbiol.">
        <title>Comparative Genomics Analysis of Streptomyces Species Reveals Their Adaptation to the Marine Environment and Their Diversity at the Genomic Level.</title>
        <authorList>
            <person name="Tian X."/>
            <person name="Zhang Z."/>
            <person name="Yang T."/>
            <person name="Chen M."/>
            <person name="Li J."/>
            <person name="Chen F."/>
            <person name="Yang J."/>
            <person name="Li W."/>
            <person name="Zhang B."/>
            <person name="Zhang Z."/>
            <person name="Wu J."/>
            <person name="Zhang C."/>
            <person name="Long L."/>
            <person name="Xiao J."/>
        </authorList>
    </citation>
    <scope>NUCLEOTIDE SEQUENCE [LARGE SCALE GENOMIC DNA]</scope>
    <source>
        <strain evidence="6 7">SCSIO 10429</strain>
    </source>
</reference>
<dbReference type="InterPro" id="IPR002818">
    <property type="entry name" value="DJ-1/PfpI"/>
</dbReference>
<evidence type="ECO:0000256" key="2">
    <source>
        <dbReference type="ARBA" id="ARBA00023239"/>
    </source>
</evidence>
<dbReference type="SUPFAM" id="SSF52317">
    <property type="entry name" value="Class I glutamine amidotransferase-like"/>
    <property type="match status" value="1"/>
</dbReference>
<feature type="domain" description="DJ-1/PfpI" evidence="5">
    <location>
        <begin position="30"/>
        <end position="236"/>
    </location>
</feature>
<dbReference type="GO" id="GO:0019172">
    <property type="term" value="F:glyoxalase III activity"/>
    <property type="evidence" value="ECO:0007669"/>
    <property type="project" value="TreeGrafter"/>
</dbReference>
<name>A0A1E7LD07_9ACTN</name>
<keyword evidence="1" id="KW-0346">Stress response</keyword>
<evidence type="ECO:0000313" key="6">
    <source>
        <dbReference type="EMBL" id="OEV14095.1"/>
    </source>
</evidence>
<keyword evidence="7" id="KW-1185">Reference proteome</keyword>
<dbReference type="GO" id="GO:0005737">
    <property type="term" value="C:cytoplasm"/>
    <property type="evidence" value="ECO:0007669"/>
    <property type="project" value="TreeGrafter"/>
</dbReference>
<protein>
    <submittedName>
        <fullName evidence="6">Thiamine biosynthesis protein ThiJ</fullName>
    </submittedName>
</protein>
<dbReference type="AlphaFoldDB" id="A0A1E7LD07"/>
<dbReference type="PANTHER" id="PTHR48094:SF11">
    <property type="entry name" value="GLUTATHIONE-INDEPENDENT GLYOXALASE HSP31-RELATED"/>
    <property type="match status" value="1"/>
</dbReference>
<evidence type="ECO:0000256" key="4">
    <source>
        <dbReference type="SAM" id="MobiDB-lite"/>
    </source>
</evidence>
<dbReference type="Proteomes" id="UP000176005">
    <property type="component" value="Unassembled WGS sequence"/>
</dbReference>
<evidence type="ECO:0000256" key="3">
    <source>
        <dbReference type="ARBA" id="ARBA00038493"/>
    </source>
</evidence>
<dbReference type="Pfam" id="PF01965">
    <property type="entry name" value="DJ-1_PfpI"/>
    <property type="match status" value="1"/>
</dbReference>
<dbReference type="GO" id="GO:0019243">
    <property type="term" value="P:methylglyoxal catabolic process to D-lactate via S-lactoyl-glutathione"/>
    <property type="evidence" value="ECO:0007669"/>
    <property type="project" value="TreeGrafter"/>
</dbReference>
<accession>A0A1E7LD07</accession>
<dbReference type="CDD" id="cd03141">
    <property type="entry name" value="GATase1_Hsp31_like"/>
    <property type="match status" value="1"/>
</dbReference>
<dbReference type="InterPro" id="IPR050325">
    <property type="entry name" value="Prot/Nucl_acid_deglycase"/>
</dbReference>
<dbReference type="EMBL" id="LJGW01000021">
    <property type="protein sequence ID" value="OEV14095.1"/>
    <property type="molecule type" value="Genomic_DNA"/>
</dbReference>
<comment type="similarity">
    <text evidence="3">Belongs to the peptidase C56 family. HSP31-like subfamily.</text>
</comment>
<sequence length="244" mass="25051">MARILMVVSAADSLTLADGSSHPTGYWAEEVAVSHRVLREAGVDVDVATPGGARPTADPVSLDERSGASEESAAEFRAYLDSLAGELAKPLALADVTAADYDGVYIPGGHGPMEDLANDADLGRLLSAFDRDGKVVAALCHGPAGVLSASGASGESRDTGAGFVFSGRRLTVFTDEEERGGGLGEVVPYFVESRLRDLGAVIDSGPAWQPRVVVDGNLITGQNPQSSAETAGAVVEALKERGAA</sequence>
<gene>
    <name evidence="6" type="ORF">AN218_00730</name>
</gene>
<proteinExistence type="inferred from homology"/>
<evidence type="ECO:0000259" key="5">
    <source>
        <dbReference type="Pfam" id="PF01965"/>
    </source>
</evidence>
<evidence type="ECO:0000256" key="1">
    <source>
        <dbReference type="ARBA" id="ARBA00023016"/>
    </source>
</evidence>
<dbReference type="PANTHER" id="PTHR48094">
    <property type="entry name" value="PROTEIN/NUCLEIC ACID DEGLYCASE DJ-1-RELATED"/>
    <property type="match status" value="1"/>
</dbReference>
<feature type="region of interest" description="Disordered" evidence="4">
    <location>
        <begin position="48"/>
        <end position="68"/>
    </location>
</feature>
<dbReference type="InterPro" id="IPR029062">
    <property type="entry name" value="Class_I_gatase-like"/>
</dbReference>
<organism evidence="6 7">
    <name type="scientific">Streptomyces nanshensis</name>
    <dbReference type="NCBI Taxonomy" id="518642"/>
    <lineage>
        <taxon>Bacteria</taxon>
        <taxon>Bacillati</taxon>
        <taxon>Actinomycetota</taxon>
        <taxon>Actinomycetes</taxon>
        <taxon>Kitasatosporales</taxon>
        <taxon>Streptomycetaceae</taxon>
        <taxon>Streptomyces</taxon>
    </lineage>
</organism>